<dbReference type="PANTHER" id="PTHR33619:SF3">
    <property type="entry name" value="POLYSACCHARIDE EXPORT PROTEIN GFCE-RELATED"/>
    <property type="match status" value="1"/>
</dbReference>
<feature type="domain" description="Polysaccharide export protein N-terminal" evidence="2">
    <location>
        <begin position="79"/>
        <end position="159"/>
    </location>
</feature>
<name>A0ABQ4NPX8_9RHOB</name>
<dbReference type="PANTHER" id="PTHR33619">
    <property type="entry name" value="POLYSACCHARIDE EXPORT PROTEIN GFCE-RELATED"/>
    <property type="match status" value="1"/>
</dbReference>
<accession>A0ABQ4NPX8</accession>
<dbReference type="RefSeq" id="WP_220749943.1">
    <property type="nucleotide sequence ID" value="NZ_BPFH01000006.1"/>
</dbReference>
<dbReference type="Gene3D" id="3.10.560.10">
    <property type="entry name" value="Outer membrane lipoprotein wza domain like"/>
    <property type="match status" value="2"/>
</dbReference>
<evidence type="ECO:0000313" key="3">
    <source>
        <dbReference type="EMBL" id="GIT96445.1"/>
    </source>
</evidence>
<dbReference type="Pfam" id="PF02563">
    <property type="entry name" value="Poly_export"/>
    <property type="match status" value="1"/>
</dbReference>
<evidence type="ECO:0000313" key="4">
    <source>
        <dbReference type="Proteomes" id="UP000786693"/>
    </source>
</evidence>
<dbReference type="InterPro" id="IPR003715">
    <property type="entry name" value="Poly_export_N"/>
</dbReference>
<dbReference type="InterPro" id="IPR049712">
    <property type="entry name" value="Poly_export"/>
</dbReference>
<keyword evidence="4" id="KW-1185">Reference proteome</keyword>
<dbReference type="Gene3D" id="3.30.1950.10">
    <property type="entry name" value="wza like domain"/>
    <property type="match status" value="1"/>
</dbReference>
<evidence type="ECO:0000259" key="2">
    <source>
        <dbReference type="Pfam" id="PF02563"/>
    </source>
</evidence>
<comment type="caution">
    <text evidence="3">The sequence shown here is derived from an EMBL/GenBank/DDBJ whole genome shotgun (WGS) entry which is preliminary data.</text>
</comment>
<organism evidence="3 4">
    <name type="scientific">Jannaschia pagri</name>
    <dbReference type="NCBI Taxonomy" id="2829797"/>
    <lineage>
        <taxon>Bacteria</taxon>
        <taxon>Pseudomonadati</taxon>
        <taxon>Pseudomonadota</taxon>
        <taxon>Alphaproteobacteria</taxon>
        <taxon>Rhodobacterales</taxon>
        <taxon>Roseobacteraceae</taxon>
        <taxon>Jannaschia</taxon>
    </lineage>
</organism>
<reference evidence="3 4" key="1">
    <citation type="submission" date="2021-05" db="EMBL/GenBank/DDBJ databases">
        <title>Bacteria Genome sequencing.</title>
        <authorList>
            <person name="Takabe Y."/>
            <person name="Nakajima Y."/>
            <person name="Suzuki S."/>
            <person name="Shiozaki T."/>
        </authorList>
    </citation>
    <scope>NUCLEOTIDE SEQUENCE [LARGE SCALE GENOMIC DNA]</scope>
    <source>
        <strain evidence="3 4">AI_62</strain>
    </source>
</reference>
<dbReference type="EMBL" id="BPFH01000006">
    <property type="protein sequence ID" value="GIT96445.1"/>
    <property type="molecule type" value="Genomic_DNA"/>
</dbReference>
<proteinExistence type="predicted"/>
<keyword evidence="1" id="KW-0732">Signal</keyword>
<gene>
    <name evidence="3" type="ORF">JANAI62_30680</name>
</gene>
<evidence type="ECO:0000256" key="1">
    <source>
        <dbReference type="ARBA" id="ARBA00022729"/>
    </source>
</evidence>
<protein>
    <submittedName>
        <fullName evidence="3">Polysaccharide biosynthesis protein</fullName>
    </submittedName>
</protein>
<sequence length="368" mass="38854">MGNLVKVVTGIMLVLVLSACSLPRGAALQREVLAGSDDASADFAVYPVTRALLPTVQQWPLVGEEHLSWISASHGSNSQQIRPGDTVSVVIWDSNENSLLTPTGTRQVTLDALRVSPGGSIFVPYVGDVRISGMTPERARGRLQNAVEPIAPSAQVQLSLTEGRGNSVDLVGGVASPGSYPMPDRNYTVLSLIAAGGGVSASLANPQIRLKRGSRLFGTSIDRLYDEPGLDTLLRGGDQIIVEEDERYFLSVGAAGSESLHPFTKDIVTAMDAVSIVGGVLDTRGNPQGVLILREYPRNALSAGTRGPRNQQVVFTIDLTSADGLFAARNFRISPKDVVYVTESPVVSAQTVFSLIGSAFGLATIATN</sequence>
<dbReference type="Proteomes" id="UP000786693">
    <property type="component" value="Unassembled WGS sequence"/>
</dbReference>
<dbReference type="PROSITE" id="PS51257">
    <property type="entry name" value="PROKAR_LIPOPROTEIN"/>
    <property type="match status" value="1"/>
</dbReference>